<dbReference type="Proteomes" id="UP000422989">
    <property type="component" value="Chromosome"/>
</dbReference>
<dbReference type="RefSeq" id="WP_156242874.1">
    <property type="nucleotide sequence ID" value="NZ_BAAAZL010000004.1"/>
</dbReference>
<comment type="similarity">
    <text evidence="1">Belongs to the class-IV pyridoxal-phosphate-dependent aminotransferase family.</text>
</comment>
<accession>A0A6I6E6D4</accession>
<evidence type="ECO:0000313" key="2">
    <source>
        <dbReference type="EMBL" id="QGU28337.1"/>
    </source>
</evidence>
<keyword evidence="2" id="KW-0456">Lyase</keyword>
<protein>
    <submittedName>
        <fullName evidence="2">Aminodeoxychorismate lyase</fullName>
    </submittedName>
</protein>
<dbReference type="KEGG" id="moj:D7D94_12115"/>
<gene>
    <name evidence="2" type="ORF">D7D94_12115</name>
</gene>
<dbReference type="InterPro" id="IPR036038">
    <property type="entry name" value="Aminotransferase-like"/>
</dbReference>
<dbReference type="PANTHER" id="PTHR42743:SF11">
    <property type="entry name" value="AMINODEOXYCHORISMATE LYASE"/>
    <property type="match status" value="1"/>
</dbReference>
<keyword evidence="3" id="KW-1185">Reference proteome</keyword>
<evidence type="ECO:0000256" key="1">
    <source>
        <dbReference type="ARBA" id="ARBA00009320"/>
    </source>
</evidence>
<name>A0A6I6E6D4_9MICO</name>
<dbReference type="GO" id="GO:0046394">
    <property type="term" value="P:carboxylic acid biosynthetic process"/>
    <property type="evidence" value="ECO:0007669"/>
    <property type="project" value="UniProtKB-ARBA"/>
</dbReference>
<reference evidence="2 3" key="1">
    <citation type="submission" date="2018-09" db="EMBL/GenBank/DDBJ databases">
        <title>Whole genome sequencing of Microbacterium oryzae strain MB-10T.</title>
        <authorList>
            <person name="Das S.K."/>
        </authorList>
    </citation>
    <scope>NUCLEOTIDE SEQUENCE [LARGE SCALE GENOMIC DNA]</scope>
    <source>
        <strain evidence="2 3">MB-10</strain>
    </source>
</reference>
<dbReference type="InterPro" id="IPR043131">
    <property type="entry name" value="BCAT-like_N"/>
</dbReference>
<dbReference type="AlphaFoldDB" id="A0A6I6E6D4"/>
<dbReference type="Gene3D" id="3.30.470.10">
    <property type="match status" value="1"/>
</dbReference>
<evidence type="ECO:0000313" key="3">
    <source>
        <dbReference type="Proteomes" id="UP000422989"/>
    </source>
</evidence>
<dbReference type="Pfam" id="PF01063">
    <property type="entry name" value="Aminotran_4"/>
    <property type="match status" value="1"/>
</dbReference>
<dbReference type="GO" id="GO:0005829">
    <property type="term" value="C:cytosol"/>
    <property type="evidence" value="ECO:0007669"/>
    <property type="project" value="TreeGrafter"/>
</dbReference>
<dbReference type="EMBL" id="CP032550">
    <property type="protein sequence ID" value="QGU28337.1"/>
    <property type="molecule type" value="Genomic_DNA"/>
</dbReference>
<sequence>MSDVAVYFGRADQLLDDSFEGEPDIRAIDAEHATVSVFDAGLMRGDGVFEATTVVGGVPLAWHLHTRRLRQSAAALELPLPNPRALHAFAAAAIRHSRVTEAHIKVIVTRGGPDEVPTVFAVVGAASARKRPEVAIATLERELMRDSAQRAPWLLVGAKTLSYAPNMAARREYERRGVQNAVFVTRDGFLLEGPQSSIVLREGDRVVTPHPRIGILHGTTQVEVFAWAALNGLQTSYEDIAADRLLRADQVWMMGGSFVQSVTAVDGHPIAHDRARTDAINAFMQTERDAIDAWTRDHAPG</sequence>
<dbReference type="GO" id="GO:0016829">
    <property type="term" value="F:lyase activity"/>
    <property type="evidence" value="ECO:0007669"/>
    <property type="project" value="UniProtKB-KW"/>
</dbReference>
<dbReference type="SUPFAM" id="SSF56752">
    <property type="entry name" value="D-aminoacid aminotransferase-like PLP-dependent enzymes"/>
    <property type="match status" value="1"/>
</dbReference>
<dbReference type="InterPro" id="IPR043132">
    <property type="entry name" value="BCAT-like_C"/>
</dbReference>
<dbReference type="Gene3D" id="3.20.10.10">
    <property type="entry name" value="D-amino Acid Aminotransferase, subunit A, domain 2"/>
    <property type="match status" value="1"/>
</dbReference>
<organism evidence="2 3">
    <name type="scientific">Microbacterium oryzae</name>
    <dbReference type="NCBI Taxonomy" id="743009"/>
    <lineage>
        <taxon>Bacteria</taxon>
        <taxon>Bacillati</taxon>
        <taxon>Actinomycetota</taxon>
        <taxon>Actinomycetes</taxon>
        <taxon>Micrococcales</taxon>
        <taxon>Microbacteriaceae</taxon>
        <taxon>Microbacterium</taxon>
    </lineage>
</organism>
<proteinExistence type="inferred from homology"/>
<dbReference type="InterPro" id="IPR001544">
    <property type="entry name" value="Aminotrans_IV"/>
</dbReference>
<dbReference type="OrthoDB" id="3199344at2"/>
<dbReference type="PANTHER" id="PTHR42743">
    <property type="entry name" value="AMINO-ACID AMINOTRANSFERASE"/>
    <property type="match status" value="1"/>
</dbReference>
<dbReference type="InterPro" id="IPR050571">
    <property type="entry name" value="Class-IV_PLP-Dep_Aminotrnsfr"/>
</dbReference>